<dbReference type="GO" id="GO:0003700">
    <property type="term" value="F:DNA-binding transcription factor activity"/>
    <property type="evidence" value="ECO:0007669"/>
    <property type="project" value="TreeGrafter"/>
</dbReference>
<dbReference type="GO" id="GO:0000976">
    <property type="term" value="F:transcription cis-regulatory region binding"/>
    <property type="evidence" value="ECO:0007669"/>
    <property type="project" value="TreeGrafter"/>
</dbReference>
<dbReference type="SUPFAM" id="SSF46689">
    <property type="entry name" value="Homeodomain-like"/>
    <property type="match status" value="1"/>
</dbReference>
<comment type="caution">
    <text evidence="4">The sequence shown here is derived from an EMBL/GenBank/DDBJ whole genome shotgun (WGS) entry which is preliminary data.</text>
</comment>
<keyword evidence="1 2" id="KW-0238">DNA-binding</keyword>
<organism evidence="4">
    <name type="scientific">Oscillatoriales cyanobacterium SpSt-402</name>
    <dbReference type="NCBI Taxonomy" id="2282168"/>
    <lineage>
        <taxon>Bacteria</taxon>
        <taxon>Bacillati</taxon>
        <taxon>Cyanobacteriota</taxon>
        <taxon>Cyanophyceae</taxon>
        <taxon>Oscillatoriophycideae</taxon>
        <taxon>Oscillatoriales</taxon>
    </lineage>
</organism>
<evidence type="ECO:0000256" key="2">
    <source>
        <dbReference type="PROSITE-ProRule" id="PRU00335"/>
    </source>
</evidence>
<accession>A0A832M2K3</accession>
<dbReference type="InterPro" id="IPR050109">
    <property type="entry name" value="HTH-type_TetR-like_transc_reg"/>
</dbReference>
<proteinExistence type="predicted"/>
<name>A0A832M2K3_9CYAN</name>
<dbReference type="Gene3D" id="1.10.357.10">
    <property type="entry name" value="Tetracycline Repressor, domain 2"/>
    <property type="match status" value="1"/>
</dbReference>
<gene>
    <name evidence="4" type="ORF">ENR47_08210</name>
</gene>
<feature type="DNA-binding region" description="H-T-H motif" evidence="2">
    <location>
        <begin position="31"/>
        <end position="50"/>
    </location>
</feature>
<dbReference type="AlphaFoldDB" id="A0A832M2K3"/>
<evidence type="ECO:0000259" key="3">
    <source>
        <dbReference type="PROSITE" id="PS50977"/>
    </source>
</evidence>
<sequence>MPKIVDHDQYRKELLSHCLDIIADKGYAAITMRQIAVGLGVSTGTLYHYFPSKENLFEQLVEYISYQDTSEAVIAELKALPTRAERIEAIFNYIAEHEEYFLHQTLMLLDFSRQKSREAINSHQTLRRAGERYEKALMRVLEIDDPAMMILIMNLFDGLIVRRLYQGDRISLTQQSQLVKEVLITYLEPSTKSV</sequence>
<dbReference type="PRINTS" id="PR00455">
    <property type="entry name" value="HTHTETR"/>
</dbReference>
<dbReference type="PANTHER" id="PTHR30055">
    <property type="entry name" value="HTH-TYPE TRANSCRIPTIONAL REGULATOR RUTR"/>
    <property type="match status" value="1"/>
</dbReference>
<dbReference type="InterPro" id="IPR009057">
    <property type="entry name" value="Homeodomain-like_sf"/>
</dbReference>
<reference evidence="4" key="1">
    <citation type="journal article" date="2020" name="mSystems">
        <title>Genome- and Community-Level Interaction Insights into Carbon Utilization and Element Cycling Functions of Hydrothermarchaeota in Hydrothermal Sediment.</title>
        <authorList>
            <person name="Zhou Z."/>
            <person name="Liu Y."/>
            <person name="Xu W."/>
            <person name="Pan J."/>
            <person name="Luo Z.H."/>
            <person name="Li M."/>
        </authorList>
    </citation>
    <scope>NUCLEOTIDE SEQUENCE [LARGE SCALE GENOMIC DNA]</scope>
    <source>
        <strain evidence="4">SpSt-402</strain>
    </source>
</reference>
<feature type="domain" description="HTH tetR-type" evidence="3">
    <location>
        <begin position="8"/>
        <end position="68"/>
    </location>
</feature>
<evidence type="ECO:0000256" key="1">
    <source>
        <dbReference type="ARBA" id="ARBA00023125"/>
    </source>
</evidence>
<dbReference type="PROSITE" id="PS01081">
    <property type="entry name" value="HTH_TETR_1"/>
    <property type="match status" value="1"/>
</dbReference>
<protein>
    <submittedName>
        <fullName evidence="4">TetR/AcrR family transcriptional regulator</fullName>
    </submittedName>
</protein>
<dbReference type="Pfam" id="PF00440">
    <property type="entry name" value="TetR_N"/>
    <property type="match status" value="1"/>
</dbReference>
<dbReference type="EMBL" id="DSRD01000515">
    <property type="protein sequence ID" value="HGW94248.1"/>
    <property type="molecule type" value="Genomic_DNA"/>
</dbReference>
<dbReference type="PANTHER" id="PTHR30055:SF146">
    <property type="entry name" value="HTH-TYPE TRANSCRIPTIONAL DUAL REGULATOR CECR"/>
    <property type="match status" value="1"/>
</dbReference>
<dbReference type="InterPro" id="IPR023772">
    <property type="entry name" value="DNA-bd_HTH_TetR-type_CS"/>
</dbReference>
<evidence type="ECO:0000313" key="4">
    <source>
        <dbReference type="EMBL" id="HGW94248.1"/>
    </source>
</evidence>
<dbReference type="PROSITE" id="PS50977">
    <property type="entry name" value="HTH_TETR_2"/>
    <property type="match status" value="1"/>
</dbReference>
<dbReference type="InterPro" id="IPR001647">
    <property type="entry name" value="HTH_TetR"/>
</dbReference>